<name>A0ABS5QQH8_9LACO</name>
<dbReference type="RefSeq" id="WP_213820004.1">
    <property type="nucleotide sequence ID" value="NZ_JAAMFI010000002.1"/>
</dbReference>
<sequence>MKLLKRYATIAFVLFDIYLFTGGTGVNGRIYNLVSKPIIEALLRLAEAVGGVNAIGWAIIILTAIIRLILLPIMVSQSKNTTISQLKMQKLRPEFEKVQAAVKSAKSQAEQQAASMASMSLYRENNVSMTGGISWLTMAIQMPIFSGLYLAIAHANGLKTATFFGFELSSPQLVFSIMVLAVYLLQSYLTQLHVPAAQKKQTGALMWLMPVVIAGFTIVSSGALALYFLVGGFFVVIQALITHMIYQKLKAQVDRDFVIQKTADDLLNNAATMGQQAQAKTEEKRVRPEDLRPRDVTEEGSKTGRNAGKQRRS</sequence>
<dbReference type="Pfam" id="PF02096">
    <property type="entry name" value="60KD_IMP"/>
    <property type="match status" value="1"/>
</dbReference>
<keyword evidence="2" id="KW-0813">Transport</keyword>
<keyword evidence="14" id="KW-1185">Reference proteome</keyword>
<evidence type="ECO:0000256" key="11">
    <source>
        <dbReference type="SAM" id="Phobius"/>
    </source>
</evidence>
<dbReference type="Proteomes" id="UP001519418">
    <property type="component" value="Unassembled WGS sequence"/>
</dbReference>
<feature type="transmembrane region" description="Helical" evidence="11">
    <location>
        <begin position="133"/>
        <end position="152"/>
    </location>
</feature>
<evidence type="ECO:0000256" key="10">
    <source>
        <dbReference type="SAM" id="MobiDB-lite"/>
    </source>
</evidence>
<feature type="region of interest" description="Disordered" evidence="10">
    <location>
        <begin position="274"/>
        <end position="313"/>
    </location>
</feature>
<dbReference type="InterPro" id="IPR047196">
    <property type="entry name" value="YidC_ALB_C"/>
</dbReference>
<keyword evidence="4 9" id="KW-0812">Transmembrane</keyword>
<keyword evidence="8" id="KW-0143">Chaperone</keyword>
<evidence type="ECO:0000256" key="4">
    <source>
        <dbReference type="ARBA" id="ARBA00022692"/>
    </source>
</evidence>
<dbReference type="InterPro" id="IPR028055">
    <property type="entry name" value="YidC/Oxa/ALB_C"/>
</dbReference>
<evidence type="ECO:0000256" key="1">
    <source>
        <dbReference type="ARBA" id="ARBA00004651"/>
    </source>
</evidence>
<keyword evidence="3" id="KW-1003">Cell membrane</keyword>
<evidence type="ECO:0000313" key="14">
    <source>
        <dbReference type="Proteomes" id="UP001519418"/>
    </source>
</evidence>
<feature type="transmembrane region" description="Helical" evidence="11">
    <location>
        <begin position="225"/>
        <end position="246"/>
    </location>
</feature>
<comment type="subcellular location">
    <subcellularLocation>
        <location evidence="1">Cell membrane</location>
        <topology evidence="1">Multi-pass membrane protein</topology>
    </subcellularLocation>
    <subcellularLocation>
        <location evidence="9">Membrane</location>
        <topology evidence="9">Multi-pass membrane protein</topology>
    </subcellularLocation>
</comment>
<dbReference type="PANTHER" id="PTHR12428:SF65">
    <property type="entry name" value="CYTOCHROME C OXIDASE ASSEMBLY PROTEIN COX18, MITOCHONDRIAL"/>
    <property type="match status" value="1"/>
</dbReference>
<evidence type="ECO:0000256" key="6">
    <source>
        <dbReference type="ARBA" id="ARBA00022989"/>
    </source>
</evidence>
<evidence type="ECO:0000259" key="12">
    <source>
        <dbReference type="Pfam" id="PF02096"/>
    </source>
</evidence>
<dbReference type="EMBL" id="JAAMFI010000002">
    <property type="protein sequence ID" value="MBS9335421.1"/>
    <property type="molecule type" value="Genomic_DNA"/>
</dbReference>
<dbReference type="NCBIfam" id="TIGR03592">
    <property type="entry name" value="yidC_oxa1_cterm"/>
    <property type="match status" value="1"/>
</dbReference>
<comment type="similarity">
    <text evidence="9">Belongs to the OXA1/ALB3/YidC family.</text>
</comment>
<organism evidence="13 14">
    <name type="scientific">Fructobacillus papyriferae</name>
    <dbReference type="NCBI Taxonomy" id="2713171"/>
    <lineage>
        <taxon>Bacteria</taxon>
        <taxon>Bacillati</taxon>
        <taxon>Bacillota</taxon>
        <taxon>Bacilli</taxon>
        <taxon>Lactobacillales</taxon>
        <taxon>Lactobacillaceae</taxon>
        <taxon>Fructobacillus</taxon>
    </lineage>
</organism>
<evidence type="ECO:0000256" key="7">
    <source>
        <dbReference type="ARBA" id="ARBA00023136"/>
    </source>
</evidence>
<feature type="transmembrane region" description="Helical" evidence="11">
    <location>
        <begin position="7"/>
        <end position="28"/>
    </location>
</feature>
<dbReference type="PANTHER" id="PTHR12428">
    <property type="entry name" value="OXA1"/>
    <property type="match status" value="1"/>
</dbReference>
<reference evidence="13 14" key="1">
    <citation type="submission" date="2020-02" db="EMBL/GenBank/DDBJ databases">
        <title>Fructobacillus sp. isolated from paper mulberry of Taiwan.</title>
        <authorList>
            <person name="Lin S.-T."/>
        </authorList>
    </citation>
    <scope>NUCLEOTIDE SEQUENCE [LARGE SCALE GENOMIC DNA]</scope>
    <source>
        <strain evidence="13 14">M1-10</strain>
    </source>
</reference>
<feature type="transmembrane region" description="Helical" evidence="11">
    <location>
        <begin position="48"/>
        <end position="70"/>
    </location>
</feature>
<dbReference type="InterPro" id="IPR001708">
    <property type="entry name" value="YidC/ALB3/OXA1/COX18"/>
</dbReference>
<dbReference type="CDD" id="cd20070">
    <property type="entry name" value="5TM_YidC_Alb3"/>
    <property type="match status" value="1"/>
</dbReference>
<keyword evidence="5" id="KW-0653">Protein transport</keyword>
<proteinExistence type="inferred from homology"/>
<evidence type="ECO:0000256" key="9">
    <source>
        <dbReference type="RuleBase" id="RU003945"/>
    </source>
</evidence>
<keyword evidence="6 11" id="KW-1133">Transmembrane helix</keyword>
<feature type="compositionally biased region" description="Basic and acidic residues" evidence="10">
    <location>
        <begin position="280"/>
        <end position="302"/>
    </location>
</feature>
<accession>A0ABS5QQH8</accession>
<feature type="transmembrane region" description="Helical" evidence="11">
    <location>
        <begin position="172"/>
        <end position="190"/>
    </location>
</feature>
<protein>
    <submittedName>
        <fullName evidence="13">Membrane protein insertase YidC</fullName>
    </submittedName>
</protein>
<evidence type="ECO:0000256" key="8">
    <source>
        <dbReference type="ARBA" id="ARBA00023186"/>
    </source>
</evidence>
<gene>
    <name evidence="13" type="primary">yidC</name>
    <name evidence="13" type="ORF">G6R27_05195</name>
</gene>
<evidence type="ECO:0000256" key="2">
    <source>
        <dbReference type="ARBA" id="ARBA00022448"/>
    </source>
</evidence>
<evidence type="ECO:0000256" key="5">
    <source>
        <dbReference type="ARBA" id="ARBA00022927"/>
    </source>
</evidence>
<evidence type="ECO:0000313" key="13">
    <source>
        <dbReference type="EMBL" id="MBS9335421.1"/>
    </source>
</evidence>
<feature type="domain" description="Membrane insertase YidC/Oxa/ALB C-terminal" evidence="12">
    <location>
        <begin position="56"/>
        <end position="242"/>
    </location>
</feature>
<comment type="caution">
    <text evidence="13">The sequence shown here is derived from an EMBL/GenBank/DDBJ whole genome shotgun (WGS) entry which is preliminary data.</text>
</comment>
<feature type="transmembrane region" description="Helical" evidence="11">
    <location>
        <begin position="202"/>
        <end position="219"/>
    </location>
</feature>
<evidence type="ECO:0000256" key="3">
    <source>
        <dbReference type="ARBA" id="ARBA00022475"/>
    </source>
</evidence>
<keyword evidence="7 11" id="KW-0472">Membrane</keyword>